<keyword evidence="1" id="KW-0812">Transmembrane</keyword>
<dbReference type="EMBL" id="VINQ01000016">
    <property type="protein sequence ID" value="KAA0912096.1"/>
    <property type="molecule type" value="Genomic_DNA"/>
</dbReference>
<evidence type="ECO:0000313" key="3">
    <source>
        <dbReference type="Proteomes" id="UP000325291"/>
    </source>
</evidence>
<dbReference type="GO" id="GO:0016301">
    <property type="term" value="F:kinase activity"/>
    <property type="evidence" value="ECO:0007669"/>
    <property type="project" value="UniProtKB-KW"/>
</dbReference>
<dbReference type="Proteomes" id="UP000325291">
    <property type="component" value="Unassembled WGS sequence"/>
</dbReference>
<name>A0A5A9Z4H3_9RHOB</name>
<evidence type="ECO:0000256" key="1">
    <source>
        <dbReference type="SAM" id="Phobius"/>
    </source>
</evidence>
<keyword evidence="2" id="KW-0808">Transferase</keyword>
<evidence type="ECO:0000313" key="2">
    <source>
        <dbReference type="EMBL" id="KAA0912096.1"/>
    </source>
</evidence>
<dbReference type="InterPro" id="IPR045616">
    <property type="entry name" value="DUF6446"/>
</dbReference>
<reference evidence="2 3" key="1">
    <citation type="submission" date="2019-07" db="EMBL/GenBank/DDBJ databases">
        <title>Aquicoccus porphyridii gen. nov., sp. nov., isolated from a small marine red alga, Porphyridium marinum.</title>
        <authorList>
            <person name="Liu L."/>
        </authorList>
    </citation>
    <scope>NUCLEOTIDE SEQUENCE [LARGE SCALE GENOMIC DNA]</scope>
    <source>
        <strain evidence="2 3">L1 8-17</strain>
    </source>
</reference>
<keyword evidence="2" id="KW-0418">Kinase</keyword>
<accession>A0A5A9Z4H3</accession>
<sequence length="175" mass="19181">MSGKIIAGFIVIVSLIAGAAIYYLQVYAYYEEVTPIGTGDVMLTTMTTGAPEPIVYDEFRAINADSSPIRYRACFTTTLGLDALRTSYERYDGAEPRVAPHWFSCFDAKEIGRALETGAAHAFMGTSNIEYGIDRVVAVMPDGRGFVWHQINHCGEVVFDGRPAPEDCPPKEQGN</sequence>
<comment type="caution">
    <text evidence="2">The sequence shown here is derived from an EMBL/GenBank/DDBJ whole genome shotgun (WGS) entry which is preliminary data.</text>
</comment>
<proteinExistence type="predicted"/>
<keyword evidence="1" id="KW-0472">Membrane</keyword>
<dbReference type="AlphaFoldDB" id="A0A5A9Z4H3"/>
<gene>
    <name evidence="2" type="ORF">FLO80_16955</name>
</gene>
<protein>
    <submittedName>
        <fullName evidence="2">Histidine kinase</fullName>
    </submittedName>
</protein>
<dbReference type="Pfam" id="PF20044">
    <property type="entry name" value="DUF6446"/>
    <property type="match status" value="1"/>
</dbReference>
<organism evidence="2 3">
    <name type="scientific">Aquicoccus porphyridii</name>
    <dbReference type="NCBI Taxonomy" id="1852029"/>
    <lineage>
        <taxon>Bacteria</taxon>
        <taxon>Pseudomonadati</taxon>
        <taxon>Pseudomonadota</taxon>
        <taxon>Alphaproteobacteria</taxon>
        <taxon>Rhodobacterales</taxon>
        <taxon>Paracoccaceae</taxon>
        <taxon>Aquicoccus</taxon>
    </lineage>
</organism>
<feature type="transmembrane region" description="Helical" evidence="1">
    <location>
        <begin position="6"/>
        <end position="24"/>
    </location>
</feature>
<dbReference type="RefSeq" id="WP_111367079.1">
    <property type="nucleotide sequence ID" value="NZ_VINQ01000016.1"/>
</dbReference>
<keyword evidence="1" id="KW-1133">Transmembrane helix</keyword>
<keyword evidence="3" id="KW-1185">Reference proteome</keyword>